<keyword evidence="1" id="KW-0694">RNA-binding</keyword>
<dbReference type="Pfam" id="PF05183">
    <property type="entry name" value="RdRP"/>
    <property type="match status" value="1"/>
</dbReference>
<dbReference type="GO" id="GO:0003723">
    <property type="term" value="F:RNA binding"/>
    <property type="evidence" value="ECO:0007669"/>
    <property type="project" value="UniProtKB-KW"/>
</dbReference>
<dbReference type="STRING" id="742152.A0A2H3IUA4"/>
<dbReference type="PANTHER" id="PTHR23079">
    <property type="entry name" value="RNA-DEPENDENT RNA POLYMERASE"/>
    <property type="match status" value="1"/>
</dbReference>
<dbReference type="Proteomes" id="UP000218811">
    <property type="component" value="Unassembled WGS sequence"/>
</dbReference>
<dbReference type="GO" id="GO:0003968">
    <property type="term" value="F:RNA-directed RNA polymerase activity"/>
    <property type="evidence" value="ECO:0007669"/>
    <property type="project" value="UniProtKB-KW"/>
</dbReference>
<keyword evidence="1" id="KW-0548">Nucleotidyltransferase</keyword>
<keyword evidence="4" id="KW-1185">Reference proteome</keyword>
<evidence type="ECO:0000259" key="2">
    <source>
        <dbReference type="Pfam" id="PF05183"/>
    </source>
</evidence>
<keyword evidence="1" id="KW-0808">Transferase</keyword>
<feature type="domain" description="RDRP core" evidence="2">
    <location>
        <begin position="413"/>
        <end position="1004"/>
    </location>
</feature>
<dbReference type="GO" id="GO:0031380">
    <property type="term" value="C:nuclear RNA-directed RNA polymerase complex"/>
    <property type="evidence" value="ECO:0007669"/>
    <property type="project" value="TreeGrafter"/>
</dbReference>
<reference evidence="3 4" key="1">
    <citation type="journal article" date="2012" name="Science">
        <title>The Paleozoic origin of enzymatic lignin decomposition reconstructed from 31 fungal genomes.</title>
        <authorList>
            <person name="Floudas D."/>
            <person name="Binder M."/>
            <person name="Riley R."/>
            <person name="Barry K."/>
            <person name="Blanchette R.A."/>
            <person name="Henrissat B."/>
            <person name="Martinez A.T."/>
            <person name="Otillar R."/>
            <person name="Spatafora J.W."/>
            <person name="Yadav J.S."/>
            <person name="Aerts A."/>
            <person name="Benoit I."/>
            <person name="Boyd A."/>
            <person name="Carlson A."/>
            <person name="Copeland A."/>
            <person name="Coutinho P.M."/>
            <person name="de Vries R.P."/>
            <person name="Ferreira P."/>
            <person name="Findley K."/>
            <person name="Foster B."/>
            <person name="Gaskell J."/>
            <person name="Glotzer D."/>
            <person name="Gorecki P."/>
            <person name="Heitman J."/>
            <person name="Hesse C."/>
            <person name="Hori C."/>
            <person name="Igarashi K."/>
            <person name="Jurgens J.A."/>
            <person name="Kallen N."/>
            <person name="Kersten P."/>
            <person name="Kohler A."/>
            <person name="Kuees U."/>
            <person name="Kumar T.K.A."/>
            <person name="Kuo A."/>
            <person name="LaButti K."/>
            <person name="Larrondo L.F."/>
            <person name="Lindquist E."/>
            <person name="Ling A."/>
            <person name="Lombard V."/>
            <person name="Lucas S."/>
            <person name="Lundell T."/>
            <person name="Martin R."/>
            <person name="McLaughlin D.J."/>
            <person name="Morgenstern I."/>
            <person name="Morin E."/>
            <person name="Murat C."/>
            <person name="Nagy L.G."/>
            <person name="Nolan M."/>
            <person name="Ohm R.A."/>
            <person name="Patyshakuliyeva A."/>
            <person name="Rokas A."/>
            <person name="Ruiz-Duenas F.J."/>
            <person name="Sabat G."/>
            <person name="Salamov A."/>
            <person name="Samejima M."/>
            <person name="Schmutz J."/>
            <person name="Slot J.C."/>
            <person name="St John F."/>
            <person name="Stenlid J."/>
            <person name="Sun H."/>
            <person name="Sun S."/>
            <person name="Syed K."/>
            <person name="Tsang A."/>
            <person name="Wiebenga A."/>
            <person name="Young D."/>
            <person name="Pisabarro A."/>
            <person name="Eastwood D.C."/>
            <person name="Martin F."/>
            <person name="Cullen D."/>
            <person name="Grigoriev I.V."/>
            <person name="Hibbett D.S."/>
        </authorList>
    </citation>
    <scope>NUCLEOTIDE SEQUENCE [LARGE SCALE GENOMIC DNA]</scope>
    <source>
        <strain evidence="3 4">MD-104</strain>
    </source>
</reference>
<dbReference type="PANTHER" id="PTHR23079:SF55">
    <property type="entry name" value="RNA-DIRECTED RNA POLYMERASE"/>
    <property type="match status" value="1"/>
</dbReference>
<feature type="non-terminal residue" evidence="3">
    <location>
        <position position="1178"/>
    </location>
</feature>
<dbReference type="GO" id="GO:0030422">
    <property type="term" value="P:siRNA processing"/>
    <property type="evidence" value="ECO:0007669"/>
    <property type="project" value="TreeGrafter"/>
</dbReference>
<dbReference type="EMBL" id="KB467831">
    <property type="protein sequence ID" value="PCH33560.1"/>
    <property type="molecule type" value="Genomic_DNA"/>
</dbReference>
<evidence type="ECO:0000313" key="3">
    <source>
        <dbReference type="EMBL" id="PCH33560.1"/>
    </source>
</evidence>
<evidence type="ECO:0000313" key="4">
    <source>
        <dbReference type="Proteomes" id="UP000218811"/>
    </source>
</evidence>
<dbReference type="OrthoDB" id="6513042at2759"/>
<keyword evidence="1" id="KW-0696">RNA-directed RNA polymerase</keyword>
<sequence>MEIFLSNINNKINQHQLKIHLASILHSPDYAPATEQQPNFDVRINPRDRTIGTLTVPTRELGNRLLREYGGPRPIKKVFFSSRIIFHPSRLKPNRCIVETIRRLPYVDPRAEQEEEMRSRELRSMAVNLVSLQFGWLCRDDVFSVEWEKRCVSQGTLILDDNRRVFKIRVREPDNVRMVVITAAQIYFTGATLEQEIPVIFLHLNHPPSFESESEHSHLIAEFANLLIPKAAAPPSRQRWSSFDDDHSPLSPFTSLAIRLTCADHNDLSTYRRFCDIAQTRVATSVYPIAFRGLFSPDVRDAYRTWVRQLDWRVAFQVEAISLSNVVHMIELLQLRPNIERLIAAWGSTRTSDFLCDFRSWLKVHLWYGDPGEVTQNAMQELFWAALYDFQTNTLTTIRASSADNFDCLHVIITPTKMSLEGPFPDRSNRVIRRYTENQDCFLRVSFVDETRLRYRFDREVDLRSFVNRRVKGFLLNGLDIAGRHFDFLAYSQSALKEHAVWFVKPFTDSSTGRRIDASSIIQSLGSFQDLAFDRELIYCPARYAARISQTFTATDSSITVEAEEVSVIDDVYDATGRYCFTDGVGTISPELAKEIWRELRAKRRRARRGRTYPRCLQIRFMGSKGMLSVDYRLRGREICIRQTMLKFDAPTSLMIEIAQSFDKPGKYFLNRPLIMLLEGLGVPGEVFLTLQEQAVRDTRRALNSLETAARLLEAHGLGASFRLSSTMLGLHKLGLAPFLEDMFWRQMMDFAVNHVLRELKHHARIPVPGGWTLVGVADVHGWLQEGEIFACIDPQDHSGLIYLEGLTLISRSPTIHPGDVQVVHAIGRPPPGSPFERESLRNSVVFSIHGDRPLPSYLGGGDLDGDVYNLTTLPSLRPQRLFEPASYEPAKKKLVDHPSTMADVADFIAEFITSDTLGIIATTWLIIADQSTQGILDPDCLRLSKLHSDAVDYPKSGSPVPLQQIPRLKFTARPDWNAPETISSKAKGYYKSERAIGQLFRAIDLPALSTATRASHFQRRQMQDGHELSLEDVLEEFHSKDVDDDDITRMWKLLESYASRLRAICAVYTLYDWSSTMLTEEEAVIGTIVAKCSQPRKRKDTMSQLREQTSILVSAVRAEISGDDETLLEDSLKQAWIAYKVALIVDDYFGARSFALIALGEIFDAIKGIEEVDRMSL</sequence>
<accession>A0A2H3IUA4</accession>
<comment type="catalytic activity">
    <reaction evidence="1">
        <text>RNA(n) + a ribonucleoside 5'-triphosphate = RNA(n+1) + diphosphate</text>
        <dbReference type="Rhea" id="RHEA:21248"/>
        <dbReference type="Rhea" id="RHEA-COMP:14527"/>
        <dbReference type="Rhea" id="RHEA-COMP:17342"/>
        <dbReference type="ChEBI" id="CHEBI:33019"/>
        <dbReference type="ChEBI" id="CHEBI:61557"/>
        <dbReference type="ChEBI" id="CHEBI:140395"/>
        <dbReference type="EC" id="2.7.7.48"/>
    </reaction>
</comment>
<dbReference type="InterPro" id="IPR057596">
    <property type="entry name" value="RDRP_core"/>
</dbReference>
<evidence type="ECO:0000256" key="1">
    <source>
        <dbReference type="RuleBase" id="RU363098"/>
    </source>
</evidence>
<proteinExistence type="inferred from homology"/>
<dbReference type="InterPro" id="IPR007855">
    <property type="entry name" value="RDRP"/>
</dbReference>
<dbReference type="OMA" id="PITHHEP"/>
<dbReference type="EC" id="2.7.7.48" evidence="1"/>
<comment type="similarity">
    <text evidence="1">Belongs to the RdRP family.</text>
</comment>
<dbReference type="AlphaFoldDB" id="A0A2H3IUA4"/>
<protein>
    <recommendedName>
        <fullName evidence="1">RNA-dependent RNA polymerase</fullName>
        <ecNumber evidence="1">2.7.7.48</ecNumber>
    </recommendedName>
</protein>
<name>A0A2H3IUA4_WOLCO</name>
<organism evidence="3 4">
    <name type="scientific">Wolfiporia cocos (strain MD-104)</name>
    <name type="common">Brown rot fungus</name>
    <dbReference type="NCBI Taxonomy" id="742152"/>
    <lineage>
        <taxon>Eukaryota</taxon>
        <taxon>Fungi</taxon>
        <taxon>Dikarya</taxon>
        <taxon>Basidiomycota</taxon>
        <taxon>Agaricomycotina</taxon>
        <taxon>Agaricomycetes</taxon>
        <taxon>Polyporales</taxon>
        <taxon>Phaeolaceae</taxon>
        <taxon>Wolfiporia</taxon>
    </lineage>
</organism>
<gene>
    <name evidence="3" type="ORF">WOLCODRAFT_112049</name>
</gene>